<feature type="domain" description="LysM" evidence="2">
    <location>
        <begin position="347"/>
        <end position="391"/>
    </location>
</feature>
<evidence type="ECO:0000313" key="3">
    <source>
        <dbReference type="EMBL" id="HIZ89969.1"/>
    </source>
</evidence>
<dbReference type="InterPro" id="IPR008258">
    <property type="entry name" value="Transglycosylase_SLT_dom_1"/>
</dbReference>
<reference evidence="3" key="1">
    <citation type="journal article" date="2021" name="PeerJ">
        <title>Extensive microbial diversity within the chicken gut microbiome revealed by metagenomics and culture.</title>
        <authorList>
            <person name="Gilroy R."/>
            <person name="Ravi A."/>
            <person name="Getino M."/>
            <person name="Pursley I."/>
            <person name="Horton D.L."/>
            <person name="Alikhan N.F."/>
            <person name="Baker D."/>
            <person name="Gharbi K."/>
            <person name="Hall N."/>
            <person name="Watson M."/>
            <person name="Adriaenssens E.M."/>
            <person name="Foster-Nyarko E."/>
            <person name="Jarju S."/>
            <person name="Secka A."/>
            <person name="Antonio M."/>
            <person name="Oren A."/>
            <person name="Chaudhuri R.R."/>
            <person name="La Ragione R."/>
            <person name="Hildebrand F."/>
            <person name="Pallen M.J."/>
        </authorList>
    </citation>
    <scope>NUCLEOTIDE SEQUENCE</scope>
    <source>
        <strain evidence="3">ChiW4-1371</strain>
    </source>
</reference>
<evidence type="ECO:0000256" key="1">
    <source>
        <dbReference type="SAM" id="SignalP"/>
    </source>
</evidence>
<dbReference type="PROSITE" id="PS51782">
    <property type="entry name" value="LYSM"/>
    <property type="match status" value="3"/>
</dbReference>
<feature type="domain" description="LysM" evidence="2">
    <location>
        <begin position="480"/>
        <end position="523"/>
    </location>
</feature>
<dbReference type="Gene3D" id="1.10.530.10">
    <property type="match status" value="1"/>
</dbReference>
<dbReference type="SUPFAM" id="SSF53955">
    <property type="entry name" value="Lysozyme-like"/>
    <property type="match status" value="1"/>
</dbReference>
<evidence type="ECO:0000259" key="2">
    <source>
        <dbReference type="PROSITE" id="PS51782"/>
    </source>
</evidence>
<dbReference type="CDD" id="cd00118">
    <property type="entry name" value="LysM"/>
    <property type="match status" value="2"/>
</dbReference>
<dbReference type="PANTHER" id="PTHR33734">
    <property type="entry name" value="LYSM DOMAIN-CONTAINING GPI-ANCHORED PROTEIN 2"/>
    <property type="match status" value="1"/>
</dbReference>
<dbReference type="InterPro" id="IPR023346">
    <property type="entry name" value="Lysozyme-like_dom_sf"/>
</dbReference>
<accession>A0A9D2GV59</accession>
<dbReference type="InterPro" id="IPR036779">
    <property type="entry name" value="LysM_dom_sf"/>
</dbReference>
<evidence type="ECO:0000313" key="4">
    <source>
        <dbReference type="Proteomes" id="UP000824176"/>
    </source>
</evidence>
<organism evidence="3 4">
    <name type="scientific">Candidatus Mucispirillum faecigallinarum</name>
    <dbReference type="NCBI Taxonomy" id="2838699"/>
    <lineage>
        <taxon>Bacteria</taxon>
        <taxon>Pseudomonadati</taxon>
        <taxon>Deferribacterota</taxon>
        <taxon>Deferribacteres</taxon>
        <taxon>Deferribacterales</taxon>
        <taxon>Mucispirillaceae</taxon>
        <taxon>Mucispirillum</taxon>
    </lineage>
</organism>
<dbReference type="AlphaFoldDB" id="A0A9D2GV59"/>
<dbReference type="PROSITE" id="PS51257">
    <property type="entry name" value="PROKAR_LIPOPROTEIN"/>
    <property type="match status" value="1"/>
</dbReference>
<dbReference type="SUPFAM" id="SSF54106">
    <property type="entry name" value="LysM domain"/>
    <property type="match status" value="3"/>
</dbReference>
<keyword evidence="1" id="KW-0732">Signal</keyword>
<feature type="domain" description="LysM" evidence="2">
    <location>
        <begin position="414"/>
        <end position="458"/>
    </location>
</feature>
<dbReference type="Proteomes" id="UP000824176">
    <property type="component" value="Unassembled WGS sequence"/>
</dbReference>
<gene>
    <name evidence="3" type="ORF">H9804_08475</name>
</gene>
<dbReference type="Pfam" id="PF01476">
    <property type="entry name" value="LysM"/>
    <property type="match status" value="3"/>
</dbReference>
<dbReference type="Pfam" id="PF01464">
    <property type="entry name" value="SLT"/>
    <property type="match status" value="1"/>
</dbReference>
<dbReference type="InterPro" id="IPR018392">
    <property type="entry name" value="LysM"/>
</dbReference>
<comment type="caution">
    <text evidence="3">The sequence shown here is derived from an EMBL/GenBank/DDBJ whole genome shotgun (WGS) entry which is preliminary data.</text>
</comment>
<dbReference type="CDD" id="cd16894">
    <property type="entry name" value="MltD-like"/>
    <property type="match status" value="1"/>
</dbReference>
<proteinExistence type="predicted"/>
<reference evidence="3" key="2">
    <citation type="submission" date="2021-04" db="EMBL/GenBank/DDBJ databases">
        <authorList>
            <person name="Gilroy R."/>
        </authorList>
    </citation>
    <scope>NUCLEOTIDE SEQUENCE</scope>
    <source>
        <strain evidence="3">ChiW4-1371</strain>
    </source>
</reference>
<dbReference type="EMBL" id="DXAQ01000127">
    <property type="protein sequence ID" value="HIZ89969.1"/>
    <property type="molecule type" value="Genomic_DNA"/>
</dbReference>
<sequence length="528" mass="60539">MKKSKLSIILASAMVISGCAGAVNQQIKETLREADKVVKEDSDYYEIFTAISDSTLPLPDLSIYSSYSNDDVSENNQYYEEFKEFNVPMAMTGRVNAYIKYFTERVPSTTQSWLNRSNKYMYLVKDIFLQEGLPSDLVVLAFTESGYNTHAVSQAGATGMWQFMQGTGKMYGMEQNFWIDERRDFEKATRAAAKYLKSLYERFGDWYLALAAYNAGPTRMAKAIQKHDTNDFFKISSRNTLKLETRDYVPKYLAQLIIYKNYLKYGFTPPTDMPLLFSTIEAPASTNIYWLADELGVSYELMRDLNPALKLPITPPEPYKIRVPYLKDEESKKIIAAANKEKRAGYKIYEGKRGESVAEIARKFDVSKDDILRVNGIKRESLLTARKVFIPIKEYSNLKIDNMFAQVLSKIDPKYYKVRKGDTFIGIAHNHNMRMKDLQRLNPNVRPSRIYPGQYIMVTKDGYTNVSYAARKASRQVANVKYRVKSGDSLWSIAKKFNTSVASIKNINRLKSSNIYAGRVLTIKKNVR</sequence>
<dbReference type="SMART" id="SM00257">
    <property type="entry name" value="LysM"/>
    <property type="match status" value="3"/>
</dbReference>
<feature type="chain" id="PRO_5038483747" evidence="1">
    <location>
        <begin position="23"/>
        <end position="528"/>
    </location>
</feature>
<feature type="signal peptide" evidence="1">
    <location>
        <begin position="1"/>
        <end position="22"/>
    </location>
</feature>
<dbReference type="Gene3D" id="3.10.350.10">
    <property type="entry name" value="LysM domain"/>
    <property type="match status" value="3"/>
</dbReference>
<protein>
    <submittedName>
        <fullName evidence="3">LysM peptidoglycan-binding domain-containing protein</fullName>
    </submittedName>
</protein>
<name>A0A9D2GV59_9BACT</name>
<dbReference type="GO" id="GO:0008932">
    <property type="term" value="F:lytic endotransglycosylase activity"/>
    <property type="evidence" value="ECO:0007669"/>
    <property type="project" value="TreeGrafter"/>
</dbReference>
<dbReference type="PANTHER" id="PTHR33734:SF22">
    <property type="entry name" value="MEMBRANE-BOUND LYTIC MUREIN TRANSGLYCOSYLASE D"/>
    <property type="match status" value="1"/>
</dbReference>